<dbReference type="SUPFAM" id="SSF52540">
    <property type="entry name" value="P-loop containing nucleoside triphosphate hydrolases"/>
    <property type="match status" value="1"/>
</dbReference>
<evidence type="ECO:0000313" key="3">
    <source>
        <dbReference type="EMBL" id="JAT82052.1"/>
    </source>
</evidence>
<dbReference type="InterPro" id="IPR038718">
    <property type="entry name" value="SNF2-like_sf"/>
</dbReference>
<feature type="region of interest" description="Disordered" evidence="1">
    <location>
        <begin position="230"/>
        <end position="252"/>
    </location>
</feature>
<gene>
    <name evidence="3" type="ORF">g.9210</name>
    <name evidence="2" type="ORF">g.9211</name>
</gene>
<dbReference type="EMBL" id="GDQN01009002">
    <property type="protein sequence ID" value="JAT82052.1"/>
    <property type="molecule type" value="Transcribed_RNA"/>
</dbReference>
<proteinExistence type="predicted"/>
<evidence type="ECO:0000313" key="2">
    <source>
        <dbReference type="EMBL" id="JAT81722.1"/>
    </source>
</evidence>
<dbReference type="InterPro" id="IPR027417">
    <property type="entry name" value="P-loop_NTPase"/>
</dbReference>
<feature type="region of interest" description="Disordered" evidence="1">
    <location>
        <begin position="470"/>
        <end position="499"/>
    </location>
</feature>
<feature type="compositionally biased region" description="Polar residues" evidence="1">
    <location>
        <begin position="348"/>
        <end position="378"/>
    </location>
</feature>
<name>A0A1E1W516_PECGO</name>
<sequence>MMDSLHSERFYLQRDGVQDIYIDLPKPLPQHQLDGIRFLYKHFKKKTPGVILNDPSGYGKCYQVISFLKAMRPVLKKPVLILSNEVYNWKEQFEKNWGNCDDELSIEARSPSSRKLVHINPVEDGFNFIGRCWSIVVLHDVDCTKKLLKMTFYSDYKIWVTSTDLKDYLPVLTSIYEWLHPNQKFNKNFFIVNKHDKKDVVSKALLLDSLLEDFYIRRNNFRTPFLKDSHQSPAPRYIDSPPKATLKNKDPTGTKVKRCRKRIINDDNIEEQNTVKRNTVSNNKELSIESDSKNIDVLNLTYNEEPTISENFMDFVQNSNDSSECITVKIDANEKDLDFGIFDSIMRNNKVGNSDNGPNPTENNYKESQSSLVSTQNDLKSDKVVDGGNNIIVPDTADSEDSPTILLCTHTNESVIEENNVTKTNVTIIPETEQSEDTNNILPIQNNDSEDINSQNSPNLILSDEVANKTNETDSPKKFGNGKNIKDSEDAGDANDNTNCKNKIGTVKEEGDILSDIDAKLAEHEAMALKRFKGTFLDRLF</sequence>
<dbReference type="AlphaFoldDB" id="A0A1E1W516"/>
<evidence type="ECO:0008006" key="4">
    <source>
        <dbReference type="Google" id="ProtNLM"/>
    </source>
</evidence>
<dbReference type="OrthoDB" id="6819249at2759"/>
<organism evidence="3">
    <name type="scientific">Pectinophora gossypiella</name>
    <name type="common">Cotton pink bollworm</name>
    <name type="synonym">Depressaria gossypiella</name>
    <dbReference type="NCBI Taxonomy" id="13191"/>
    <lineage>
        <taxon>Eukaryota</taxon>
        <taxon>Metazoa</taxon>
        <taxon>Ecdysozoa</taxon>
        <taxon>Arthropoda</taxon>
        <taxon>Hexapoda</taxon>
        <taxon>Insecta</taxon>
        <taxon>Pterygota</taxon>
        <taxon>Neoptera</taxon>
        <taxon>Endopterygota</taxon>
        <taxon>Lepidoptera</taxon>
        <taxon>Glossata</taxon>
        <taxon>Ditrysia</taxon>
        <taxon>Gelechioidea</taxon>
        <taxon>Gelechiidae</taxon>
        <taxon>Apatetrinae</taxon>
        <taxon>Pectinophora</taxon>
    </lineage>
</organism>
<dbReference type="EMBL" id="GDQN01009332">
    <property type="protein sequence ID" value="JAT81722.1"/>
    <property type="molecule type" value="Transcribed_RNA"/>
</dbReference>
<feature type="region of interest" description="Disordered" evidence="1">
    <location>
        <begin position="348"/>
        <end position="381"/>
    </location>
</feature>
<reference evidence="3" key="1">
    <citation type="submission" date="2015-09" db="EMBL/GenBank/DDBJ databases">
        <title>De novo assembly of Pectinophora gossypiella (Pink Bollworm) gut transcriptome.</title>
        <authorList>
            <person name="Tassone E.E."/>
        </authorList>
    </citation>
    <scope>NUCLEOTIDE SEQUENCE</scope>
</reference>
<dbReference type="Gene3D" id="3.40.50.10810">
    <property type="entry name" value="Tandem AAA-ATPase domain"/>
    <property type="match status" value="1"/>
</dbReference>
<protein>
    <recommendedName>
        <fullName evidence="4">SNF2 N-terminal domain-containing protein</fullName>
    </recommendedName>
</protein>
<accession>A0A1E1W516</accession>
<evidence type="ECO:0000256" key="1">
    <source>
        <dbReference type="SAM" id="MobiDB-lite"/>
    </source>
</evidence>